<evidence type="ECO:0000256" key="1">
    <source>
        <dbReference type="ARBA" id="ARBA00004141"/>
    </source>
</evidence>
<feature type="transmembrane region" description="Helical" evidence="6">
    <location>
        <begin position="427"/>
        <end position="446"/>
    </location>
</feature>
<feature type="transmembrane region" description="Helical" evidence="6">
    <location>
        <begin position="98"/>
        <end position="121"/>
    </location>
</feature>
<sequence length="455" mass="50031">MGGQQQDTPLKRGLKNRHIQLIALGGAIGTGLFLGIAQTIKMAGPSVLLGYAIGGFIAFLIMRQLGEMVVEEPVAGSFSHFAYKYWGDFAGFLSGWNYWAMFILVGMAELTAVGIYIQYWWPDIPTWVSAAVFFVLINLINLVNVRLYGETEFWFAIIKVVAIVGMIVFGAWLLASGNGGPQASINNLWEQGGFMPHGIEGLVMAMAVIMFSFGGLEMVGITAAEAADPRRSIPKATNQVVYRILIFYIGSLTVLLSLYPWHKVVEGGSPFVMIFHALNSNLVATLLNVVVLTAALSVYNSGVYANSRMLFGLATQGNAPKALTRVNKRGVPVLSIALSALVTSIGVLINYVMPGKAFELLMALVVSTLVINWVMICLAHLRFRAAKNRQGVIPVFKALWYPFGNYLCLVFLSLILVIMYFSEGIRISVLLMPVWILLLWVGFMLTRRKGTKVRR</sequence>
<dbReference type="PROSITE" id="PS00218">
    <property type="entry name" value="AMINO_ACID_PERMEASE_1"/>
    <property type="match status" value="1"/>
</dbReference>
<feature type="transmembrane region" description="Helical" evidence="6">
    <location>
        <begin position="358"/>
        <end position="378"/>
    </location>
</feature>
<comment type="subcellular location">
    <subcellularLocation>
        <location evidence="1">Membrane</location>
        <topology evidence="1">Multi-pass membrane protein</topology>
    </subcellularLocation>
</comment>
<name>A0ABV3UG29_9GAMM</name>
<protein>
    <submittedName>
        <fullName evidence="8">Amino acid permease</fullName>
    </submittedName>
</protein>
<dbReference type="Proteomes" id="UP001558101">
    <property type="component" value="Unassembled WGS sequence"/>
</dbReference>
<keyword evidence="5 6" id="KW-0472">Membrane</keyword>
<evidence type="ECO:0000256" key="5">
    <source>
        <dbReference type="ARBA" id="ARBA00023136"/>
    </source>
</evidence>
<keyword evidence="4 6" id="KW-1133">Transmembrane helix</keyword>
<evidence type="ECO:0000256" key="6">
    <source>
        <dbReference type="SAM" id="Phobius"/>
    </source>
</evidence>
<keyword evidence="3 6" id="KW-0812">Transmembrane</keyword>
<evidence type="ECO:0000313" key="8">
    <source>
        <dbReference type="EMBL" id="MEX3172511.1"/>
    </source>
</evidence>
<dbReference type="InterPro" id="IPR004841">
    <property type="entry name" value="AA-permease/SLC12A_dom"/>
</dbReference>
<dbReference type="EMBL" id="JBFQXQ010000001">
    <property type="protein sequence ID" value="MEX3172511.1"/>
    <property type="molecule type" value="Genomic_DNA"/>
</dbReference>
<dbReference type="RefSeq" id="WP_112362313.1">
    <property type="nucleotide sequence ID" value="NZ_CAMIRW010000012.1"/>
</dbReference>
<dbReference type="InterPro" id="IPR004840">
    <property type="entry name" value="Amino_acid_permease_CS"/>
</dbReference>
<dbReference type="PIRSF" id="PIRSF006060">
    <property type="entry name" value="AA_transporter"/>
    <property type="match status" value="1"/>
</dbReference>
<accession>A0ABV3UG29</accession>
<feature type="transmembrane region" description="Helical" evidence="6">
    <location>
        <begin position="240"/>
        <end position="261"/>
    </location>
</feature>
<dbReference type="PANTHER" id="PTHR43495">
    <property type="entry name" value="GABA PERMEASE"/>
    <property type="match status" value="1"/>
</dbReference>
<evidence type="ECO:0000259" key="7">
    <source>
        <dbReference type="Pfam" id="PF00324"/>
    </source>
</evidence>
<reference evidence="8 9" key="1">
    <citation type="submission" date="2024-07" db="EMBL/GenBank/DDBJ databases">
        <title>Genomes of novel Serratia strains from suburban soil.</title>
        <authorList>
            <person name="Markert E.X."/>
            <person name="Severe K."/>
            <person name="Severe L."/>
            <person name="Twing K.I."/>
            <person name="Ward L.M."/>
        </authorList>
    </citation>
    <scope>NUCLEOTIDE SEQUENCE [LARGE SCALE GENOMIC DNA]</scope>
    <source>
        <strain evidence="8 9">3C-UT</strain>
    </source>
</reference>
<feature type="transmembrane region" description="Helical" evidence="6">
    <location>
        <begin position="399"/>
        <end position="421"/>
    </location>
</feature>
<proteinExistence type="predicted"/>
<dbReference type="Gene3D" id="1.20.1740.10">
    <property type="entry name" value="Amino acid/polyamine transporter I"/>
    <property type="match status" value="1"/>
</dbReference>
<dbReference type="PANTHER" id="PTHR43495:SF3">
    <property type="entry name" value="PHENYLALANINE-SPECIFIC PERMEASE"/>
    <property type="match status" value="1"/>
</dbReference>
<feature type="transmembrane region" description="Helical" evidence="6">
    <location>
        <begin position="154"/>
        <end position="174"/>
    </location>
</feature>
<feature type="transmembrane region" description="Helical" evidence="6">
    <location>
        <begin position="194"/>
        <end position="219"/>
    </location>
</feature>
<gene>
    <name evidence="8" type="ORF">AB4M04_10470</name>
</gene>
<feature type="transmembrane region" description="Helical" evidence="6">
    <location>
        <begin position="127"/>
        <end position="147"/>
    </location>
</feature>
<keyword evidence="2" id="KW-0813">Transport</keyword>
<organism evidence="8 9">
    <name type="scientific">Serratia quinivorans</name>
    <dbReference type="NCBI Taxonomy" id="137545"/>
    <lineage>
        <taxon>Bacteria</taxon>
        <taxon>Pseudomonadati</taxon>
        <taxon>Pseudomonadota</taxon>
        <taxon>Gammaproteobacteria</taxon>
        <taxon>Enterobacterales</taxon>
        <taxon>Yersiniaceae</taxon>
        <taxon>Serratia</taxon>
    </lineage>
</organism>
<feature type="domain" description="Amino acid permease/ SLC12A" evidence="7">
    <location>
        <begin position="18"/>
        <end position="450"/>
    </location>
</feature>
<feature type="transmembrane region" description="Helical" evidence="6">
    <location>
        <begin position="331"/>
        <end position="352"/>
    </location>
</feature>
<feature type="transmembrane region" description="Helical" evidence="6">
    <location>
        <begin position="21"/>
        <end position="40"/>
    </location>
</feature>
<evidence type="ECO:0000256" key="4">
    <source>
        <dbReference type="ARBA" id="ARBA00022989"/>
    </source>
</evidence>
<dbReference type="GeneID" id="74951167"/>
<feature type="transmembrane region" description="Helical" evidence="6">
    <location>
        <begin position="46"/>
        <end position="62"/>
    </location>
</feature>
<comment type="caution">
    <text evidence="8">The sequence shown here is derived from an EMBL/GenBank/DDBJ whole genome shotgun (WGS) entry which is preliminary data.</text>
</comment>
<keyword evidence="9" id="KW-1185">Reference proteome</keyword>
<dbReference type="Pfam" id="PF00324">
    <property type="entry name" value="AA_permease"/>
    <property type="match status" value="1"/>
</dbReference>
<evidence type="ECO:0000256" key="2">
    <source>
        <dbReference type="ARBA" id="ARBA00022448"/>
    </source>
</evidence>
<feature type="transmembrane region" description="Helical" evidence="6">
    <location>
        <begin position="273"/>
        <end position="299"/>
    </location>
</feature>
<evidence type="ECO:0000256" key="3">
    <source>
        <dbReference type="ARBA" id="ARBA00022692"/>
    </source>
</evidence>
<evidence type="ECO:0000313" key="9">
    <source>
        <dbReference type="Proteomes" id="UP001558101"/>
    </source>
</evidence>